<evidence type="ECO:0000256" key="17">
    <source>
        <dbReference type="SAM" id="SignalP"/>
    </source>
</evidence>
<keyword evidence="9" id="KW-0503">Monooxygenase</keyword>
<feature type="signal peptide" evidence="17">
    <location>
        <begin position="1"/>
        <end position="21"/>
    </location>
</feature>
<evidence type="ECO:0000256" key="10">
    <source>
        <dbReference type="ARBA" id="ARBA00023157"/>
    </source>
</evidence>
<evidence type="ECO:0000256" key="12">
    <source>
        <dbReference type="ARBA" id="ARBA00023326"/>
    </source>
</evidence>
<keyword evidence="7" id="KW-0560">Oxidoreductase</keyword>
<dbReference type="GO" id="GO:0030248">
    <property type="term" value="F:cellulose binding"/>
    <property type="evidence" value="ECO:0007669"/>
    <property type="project" value="InterPro"/>
</dbReference>
<dbReference type="Gene3D" id="2.70.50.70">
    <property type="match status" value="1"/>
</dbReference>
<evidence type="ECO:0000256" key="5">
    <source>
        <dbReference type="ARBA" id="ARBA00022729"/>
    </source>
</evidence>
<comment type="similarity">
    <text evidence="13">Belongs to the polysaccharide monooxygenase AA9 family.</text>
</comment>
<dbReference type="GO" id="GO:0046872">
    <property type="term" value="F:metal ion binding"/>
    <property type="evidence" value="ECO:0007669"/>
    <property type="project" value="UniProtKB-KW"/>
</dbReference>
<organism evidence="19 20">
    <name type="scientific">Phialemonium atrogriseum</name>
    <dbReference type="NCBI Taxonomy" id="1093897"/>
    <lineage>
        <taxon>Eukaryota</taxon>
        <taxon>Fungi</taxon>
        <taxon>Dikarya</taxon>
        <taxon>Ascomycota</taxon>
        <taxon>Pezizomycotina</taxon>
        <taxon>Sordariomycetes</taxon>
        <taxon>Sordariomycetidae</taxon>
        <taxon>Cephalothecales</taxon>
        <taxon>Cephalothecaceae</taxon>
        <taxon>Phialemonium</taxon>
    </lineage>
</organism>
<dbReference type="EC" id="1.14.99.56" evidence="15"/>
<dbReference type="Pfam" id="PF03443">
    <property type="entry name" value="AA9"/>
    <property type="match status" value="1"/>
</dbReference>
<evidence type="ECO:0000256" key="14">
    <source>
        <dbReference type="ARBA" id="ARBA00045077"/>
    </source>
</evidence>
<dbReference type="InterPro" id="IPR000254">
    <property type="entry name" value="CBD"/>
</dbReference>
<evidence type="ECO:0000256" key="2">
    <source>
        <dbReference type="ARBA" id="ARBA00004613"/>
    </source>
</evidence>
<dbReference type="PANTHER" id="PTHR33353:SF9">
    <property type="entry name" value="ENDOGLUCANASE II"/>
    <property type="match status" value="1"/>
</dbReference>
<keyword evidence="5 17" id="KW-0732">Signal</keyword>
<evidence type="ECO:0000256" key="8">
    <source>
        <dbReference type="ARBA" id="ARBA00023008"/>
    </source>
</evidence>
<comment type="subcellular location">
    <subcellularLocation>
        <location evidence="2">Secreted</location>
    </subcellularLocation>
</comment>
<gene>
    <name evidence="19" type="ORF">QBC33DRAFT_579840</name>
</gene>
<dbReference type="Pfam" id="PF00734">
    <property type="entry name" value="CBM_1"/>
    <property type="match status" value="1"/>
</dbReference>
<dbReference type="GeneID" id="85314351"/>
<dbReference type="EMBL" id="MU839016">
    <property type="protein sequence ID" value="KAK1765339.1"/>
    <property type="molecule type" value="Genomic_DNA"/>
</dbReference>
<evidence type="ECO:0000256" key="15">
    <source>
        <dbReference type="ARBA" id="ARBA00047174"/>
    </source>
</evidence>
<dbReference type="InterPro" id="IPR049892">
    <property type="entry name" value="AA9"/>
</dbReference>
<keyword evidence="6" id="KW-0136">Cellulose degradation</keyword>
<evidence type="ECO:0000259" key="18">
    <source>
        <dbReference type="PROSITE" id="PS51164"/>
    </source>
</evidence>
<keyword evidence="3" id="KW-0964">Secreted</keyword>
<keyword evidence="12" id="KW-0624">Polysaccharide degradation</keyword>
<dbReference type="GO" id="GO:0016787">
    <property type="term" value="F:hydrolase activity"/>
    <property type="evidence" value="ECO:0007669"/>
    <property type="project" value="UniProtKB-KW"/>
</dbReference>
<feature type="domain" description="CBM1" evidence="18">
    <location>
        <begin position="297"/>
        <end position="334"/>
    </location>
</feature>
<feature type="chain" id="PRO_5042503873" description="lytic cellulose monooxygenase (C4-dehydrogenating)" evidence="17">
    <location>
        <begin position="22"/>
        <end position="334"/>
    </location>
</feature>
<dbReference type="SMART" id="SM00236">
    <property type="entry name" value="fCBD"/>
    <property type="match status" value="1"/>
</dbReference>
<evidence type="ECO:0000256" key="3">
    <source>
        <dbReference type="ARBA" id="ARBA00022525"/>
    </source>
</evidence>
<evidence type="ECO:0000256" key="6">
    <source>
        <dbReference type="ARBA" id="ARBA00023001"/>
    </source>
</evidence>
<dbReference type="GO" id="GO:0004497">
    <property type="term" value="F:monooxygenase activity"/>
    <property type="evidence" value="ECO:0007669"/>
    <property type="project" value="UniProtKB-KW"/>
</dbReference>
<reference evidence="19" key="1">
    <citation type="submission" date="2023-06" db="EMBL/GenBank/DDBJ databases">
        <title>Genome-scale phylogeny and comparative genomics of the fungal order Sordariales.</title>
        <authorList>
            <consortium name="Lawrence Berkeley National Laboratory"/>
            <person name="Hensen N."/>
            <person name="Bonometti L."/>
            <person name="Westerberg I."/>
            <person name="Brannstrom I.O."/>
            <person name="Guillou S."/>
            <person name="Cros-Aarteil S."/>
            <person name="Calhoun S."/>
            <person name="Haridas S."/>
            <person name="Kuo A."/>
            <person name="Mondo S."/>
            <person name="Pangilinan J."/>
            <person name="Riley R."/>
            <person name="Labutti K."/>
            <person name="Andreopoulos B."/>
            <person name="Lipzen A."/>
            <person name="Chen C."/>
            <person name="Yanf M."/>
            <person name="Daum C."/>
            <person name="Ng V."/>
            <person name="Clum A."/>
            <person name="Steindorff A."/>
            <person name="Ohm R."/>
            <person name="Martin F."/>
            <person name="Silar P."/>
            <person name="Natvig D."/>
            <person name="Lalanne C."/>
            <person name="Gautier V."/>
            <person name="Ament-Velasquez S.L."/>
            <person name="Kruys A."/>
            <person name="Hutchinson M.I."/>
            <person name="Powell A.J."/>
            <person name="Barry K."/>
            <person name="Miller A.N."/>
            <person name="Grigoriev I.V."/>
            <person name="Debuchy R."/>
            <person name="Gladieux P."/>
            <person name="Thoren M.H."/>
            <person name="Johannesson H."/>
        </authorList>
    </citation>
    <scope>NUCLEOTIDE SEQUENCE</scope>
    <source>
        <strain evidence="19">8032-3</strain>
    </source>
</reference>
<protein>
    <recommendedName>
        <fullName evidence="15">lytic cellulose monooxygenase (C4-dehydrogenating)</fullName>
        <ecNumber evidence="15">1.14.99.56</ecNumber>
    </recommendedName>
</protein>
<keyword evidence="19" id="KW-0378">Hydrolase</keyword>
<dbReference type="PROSITE" id="PS51164">
    <property type="entry name" value="CBM1_2"/>
    <property type="match status" value="1"/>
</dbReference>
<feature type="compositionally biased region" description="Gly residues" evidence="16">
    <location>
        <begin position="279"/>
        <end position="293"/>
    </location>
</feature>
<feature type="compositionally biased region" description="Polar residues" evidence="16">
    <location>
        <begin position="266"/>
        <end position="276"/>
    </location>
</feature>
<keyword evidence="8" id="KW-0186">Copper</keyword>
<evidence type="ECO:0000256" key="16">
    <source>
        <dbReference type="SAM" id="MobiDB-lite"/>
    </source>
</evidence>
<name>A0AAJ0BVQ3_9PEZI</name>
<dbReference type="SUPFAM" id="SSF57180">
    <property type="entry name" value="Cellulose-binding domain"/>
    <property type="match status" value="1"/>
</dbReference>
<evidence type="ECO:0000256" key="1">
    <source>
        <dbReference type="ARBA" id="ARBA00001973"/>
    </source>
</evidence>
<evidence type="ECO:0000256" key="9">
    <source>
        <dbReference type="ARBA" id="ARBA00023033"/>
    </source>
</evidence>
<proteinExistence type="inferred from homology"/>
<evidence type="ECO:0000256" key="4">
    <source>
        <dbReference type="ARBA" id="ARBA00022723"/>
    </source>
</evidence>
<comment type="catalytic activity">
    <reaction evidence="14">
        <text>[(1-&gt;4)-beta-D-glucosyl]n+m + reduced acceptor + O2 = 4-dehydro-beta-D-glucosyl-[(1-&gt;4)-beta-D-glucosyl]n-1 + [(1-&gt;4)-beta-D-glucosyl]m + acceptor + H2O.</text>
        <dbReference type="EC" id="1.14.99.56"/>
    </reaction>
</comment>
<comment type="cofactor">
    <cofactor evidence="1">
        <name>Cu(2+)</name>
        <dbReference type="ChEBI" id="CHEBI:29036"/>
    </cofactor>
</comment>
<dbReference type="InterPro" id="IPR005103">
    <property type="entry name" value="AA9_LPMO"/>
</dbReference>
<keyword evidence="4" id="KW-0479">Metal-binding</keyword>
<dbReference type="CDD" id="cd21175">
    <property type="entry name" value="LPMO_AA9"/>
    <property type="match status" value="1"/>
</dbReference>
<evidence type="ECO:0000313" key="19">
    <source>
        <dbReference type="EMBL" id="KAK1765339.1"/>
    </source>
</evidence>
<sequence>MKSFTIAAAAAAVLFGQHVAAHATFQALWVDGTDMISQCVRNPLSNSPVTDVTSKDVRCNVNSGPVNKKCPVKAGSTVTVEMHQQPNDRTCGSEAIGGAHYGPLMVYMSKVPDSSTADGSTGWFKVFQDSWKKNPSGGSGDDDYWGTKDLNTCCGKMNVVIPSDIAPGDYLLRAEVIALHTAGSSGGAQLYMSCYQLTVSGSGSAQPATVSFPGAYKASDPGILVNIHAALSTYVAPGPAVYAGGKTREAGSACTGCESTCKAGSGPTSSVSSAPQPTGGNGGTNPPGNGGGSPPACQVAKYQQCGGTGYTGCTTCASGSTCSAVSPPYYYQCV</sequence>
<comment type="caution">
    <text evidence="19">The sequence shown here is derived from an EMBL/GenBank/DDBJ whole genome shotgun (WGS) entry which is preliminary data.</text>
</comment>
<dbReference type="Proteomes" id="UP001244011">
    <property type="component" value="Unassembled WGS sequence"/>
</dbReference>
<dbReference type="GO" id="GO:0005576">
    <property type="term" value="C:extracellular region"/>
    <property type="evidence" value="ECO:0007669"/>
    <property type="project" value="UniProtKB-SubCell"/>
</dbReference>
<feature type="region of interest" description="Disordered" evidence="16">
    <location>
        <begin position="265"/>
        <end position="293"/>
    </location>
</feature>
<accession>A0AAJ0BVQ3</accession>
<keyword evidence="10" id="KW-1015">Disulfide bond</keyword>
<evidence type="ECO:0000256" key="11">
    <source>
        <dbReference type="ARBA" id="ARBA00023277"/>
    </source>
</evidence>
<keyword evidence="20" id="KW-1185">Reference proteome</keyword>
<evidence type="ECO:0000313" key="20">
    <source>
        <dbReference type="Proteomes" id="UP001244011"/>
    </source>
</evidence>
<dbReference type="GO" id="GO:0030245">
    <property type="term" value="P:cellulose catabolic process"/>
    <property type="evidence" value="ECO:0007669"/>
    <property type="project" value="UniProtKB-KW"/>
</dbReference>
<evidence type="ECO:0000256" key="13">
    <source>
        <dbReference type="ARBA" id="ARBA00044502"/>
    </source>
</evidence>
<dbReference type="AlphaFoldDB" id="A0AAJ0BVQ3"/>
<keyword evidence="11" id="KW-0119">Carbohydrate metabolism</keyword>
<dbReference type="PANTHER" id="PTHR33353">
    <property type="entry name" value="PUTATIVE (AFU_ORTHOLOGUE AFUA_1G12560)-RELATED"/>
    <property type="match status" value="1"/>
</dbReference>
<dbReference type="InterPro" id="IPR035971">
    <property type="entry name" value="CBD_sf"/>
</dbReference>
<evidence type="ECO:0000256" key="7">
    <source>
        <dbReference type="ARBA" id="ARBA00023002"/>
    </source>
</evidence>
<dbReference type="RefSeq" id="XP_060281552.1">
    <property type="nucleotide sequence ID" value="XM_060431164.1"/>
</dbReference>